<sequence length="236" mass="24503">MADRTPSRPGRPSSAGRSGGGARPAAARPISKSGSQGASTSAARAPSGRSGTRATAGRSSATRPGQSRPGAARASRPGAGKERPALAARPRTPQTTPPSASTAWVRGAILLGIVVMLAVTIVPTLRSLVQQRGDTAALADKVAEQRQSVQQLEHEAALWKDPAYIEVQARERLKFVRVGDRAYTVIDPAADRASTPAPARPVVAAPLANAASPWYGKVWQSVQIADRPTAGVTRTK</sequence>
<name>A0ABQ2I361_9MICO</name>
<feature type="compositionally biased region" description="Low complexity" evidence="1">
    <location>
        <begin position="7"/>
        <end position="16"/>
    </location>
</feature>
<evidence type="ECO:0000313" key="4">
    <source>
        <dbReference type="Proteomes" id="UP000623461"/>
    </source>
</evidence>
<keyword evidence="2" id="KW-1133">Transmembrane helix</keyword>
<feature type="compositionally biased region" description="Low complexity" evidence="1">
    <location>
        <begin position="85"/>
        <end position="101"/>
    </location>
</feature>
<keyword evidence="2" id="KW-0812">Transmembrane</keyword>
<accession>A0ABQ2I361</accession>
<dbReference type="RefSeq" id="WP_030196414.1">
    <property type="nucleotide sequence ID" value="NZ_BMNZ01000004.1"/>
</dbReference>
<evidence type="ECO:0000256" key="2">
    <source>
        <dbReference type="SAM" id="Phobius"/>
    </source>
</evidence>
<comment type="caution">
    <text evidence="3">The sequence shown here is derived from an EMBL/GenBank/DDBJ whole genome shotgun (WGS) entry which is preliminary data.</text>
</comment>
<feature type="transmembrane region" description="Helical" evidence="2">
    <location>
        <begin position="103"/>
        <end position="122"/>
    </location>
</feature>
<keyword evidence="2" id="KW-0472">Membrane</keyword>
<feature type="compositionally biased region" description="Polar residues" evidence="1">
    <location>
        <begin position="32"/>
        <end position="42"/>
    </location>
</feature>
<reference evidence="4" key="1">
    <citation type="journal article" date="2019" name="Int. J. Syst. Evol. Microbiol.">
        <title>The Global Catalogue of Microorganisms (GCM) 10K type strain sequencing project: providing services to taxonomists for standard genome sequencing and annotation.</title>
        <authorList>
            <consortium name="The Broad Institute Genomics Platform"/>
            <consortium name="The Broad Institute Genome Sequencing Center for Infectious Disease"/>
            <person name="Wu L."/>
            <person name="Ma J."/>
        </authorList>
    </citation>
    <scope>NUCLEOTIDE SEQUENCE [LARGE SCALE GENOMIC DNA]</scope>
    <source>
        <strain evidence="4">JCM 1365</strain>
    </source>
</reference>
<feature type="region of interest" description="Disordered" evidence="1">
    <location>
        <begin position="1"/>
        <end position="101"/>
    </location>
</feature>
<feature type="compositionally biased region" description="Polar residues" evidence="1">
    <location>
        <begin position="49"/>
        <end position="65"/>
    </location>
</feature>
<dbReference type="InterPro" id="IPR007060">
    <property type="entry name" value="FtsL/DivIC"/>
</dbReference>
<dbReference type="Proteomes" id="UP000623461">
    <property type="component" value="Unassembled WGS sequence"/>
</dbReference>
<feature type="compositionally biased region" description="Low complexity" evidence="1">
    <location>
        <begin position="67"/>
        <end position="78"/>
    </location>
</feature>
<keyword evidence="4" id="KW-1185">Reference proteome</keyword>
<protein>
    <recommendedName>
        <fullName evidence="5">Septum formation initiator family protein</fullName>
    </recommendedName>
</protein>
<evidence type="ECO:0008006" key="5">
    <source>
        <dbReference type="Google" id="ProtNLM"/>
    </source>
</evidence>
<proteinExistence type="predicted"/>
<organism evidence="3 4">
    <name type="scientific">Terrabacter tumescens</name>
    <dbReference type="NCBI Taxonomy" id="60443"/>
    <lineage>
        <taxon>Bacteria</taxon>
        <taxon>Bacillati</taxon>
        <taxon>Actinomycetota</taxon>
        <taxon>Actinomycetes</taxon>
        <taxon>Micrococcales</taxon>
        <taxon>Intrasporangiaceae</taxon>
        <taxon>Terrabacter</taxon>
    </lineage>
</organism>
<dbReference type="Pfam" id="PF04977">
    <property type="entry name" value="DivIC"/>
    <property type="match status" value="1"/>
</dbReference>
<dbReference type="EMBL" id="BMNZ01000004">
    <property type="protein sequence ID" value="GGM97031.1"/>
    <property type="molecule type" value="Genomic_DNA"/>
</dbReference>
<gene>
    <name evidence="3" type="ORF">GCM10009721_24770</name>
</gene>
<evidence type="ECO:0000313" key="3">
    <source>
        <dbReference type="EMBL" id="GGM97031.1"/>
    </source>
</evidence>
<evidence type="ECO:0000256" key="1">
    <source>
        <dbReference type="SAM" id="MobiDB-lite"/>
    </source>
</evidence>